<dbReference type="InterPro" id="IPR013783">
    <property type="entry name" value="Ig-like_fold"/>
</dbReference>
<dbReference type="Gene3D" id="2.60.40.10">
    <property type="entry name" value="Immunoglobulins"/>
    <property type="match status" value="6"/>
</dbReference>
<evidence type="ECO:0000313" key="3">
    <source>
        <dbReference type="EMBL" id="MCR0234653.1"/>
    </source>
</evidence>
<dbReference type="Pfam" id="PF16403">
    <property type="entry name" value="Bact_surface_Ig-like"/>
    <property type="match status" value="6"/>
</dbReference>
<evidence type="ECO:0000259" key="2">
    <source>
        <dbReference type="Pfam" id="PF16403"/>
    </source>
</evidence>
<gene>
    <name evidence="3" type="ORF">MKC95_17940</name>
</gene>
<dbReference type="InterPro" id="IPR042229">
    <property type="entry name" value="Listeria/Bacterioides_rpt_sf"/>
</dbReference>
<dbReference type="AlphaFoldDB" id="A0AAP2XYF1"/>
<dbReference type="Gene3D" id="2.60.40.4270">
    <property type="entry name" value="Listeria-Bacteroides repeat domain"/>
    <property type="match status" value="3"/>
</dbReference>
<dbReference type="NCBIfam" id="TIGR02543">
    <property type="entry name" value="List_Bact_rpt"/>
    <property type="match status" value="2"/>
</dbReference>
<dbReference type="Pfam" id="PF09479">
    <property type="entry name" value="Flg_new"/>
    <property type="match status" value="3"/>
</dbReference>
<accession>A0AAP2XYF1</accession>
<feature type="domain" description="Pesticidal crystal protein Cry22Aa Ig-like" evidence="2">
    <location>
        <begin position="644"/>
        <end position="695"/>
    </location>
</feature>
<evidence type="ECO:0000256" key="1">
    <source>
        <dbReference type="ARBA" id="ARBA00004196"/>
    </source>
</evidence>
<reference evidence="3" key="1">
    <citation type="journal article" date="2022" name="Clin. Infect. Dis.">
        <title>Association between Clostridium innocuum and antibiotic-associated diarrhea in adults and children: A cross-sectional study and comparative genomics analysis.</title>
        <authorList>
            <person name="Cherny K.E."/>
            <person name="Muscat E.B."/>
            <person name="Balaji A."/>
            <person name="Mukherjee J."/>
            <person name="Ozer E.A."/>
            <person name="Angarone M.P."/>
            <person name="Hauser A.R."/>
            <person name="Sichel J.S."/>
            <person name="Amponsah E."/>
            <person name="Kociolek L.K."/>
        </authorList>
    </citation>
    <scope>NUCLEOTIDE SEQUENCE</scope>
    <source>
        <strain evidence="3">NU1-AC-029v</strain>
    </source>
</reference>
<dbReference type="InterPro" id="IPR013378">
    <property type="entry name" value="InlB-like_B-rpt"/>
</dbReference>
<sequence>MYRRKGEEHKKQMKHKKILKKMAVVCLAILSAFLVCSSGGMKSVKAAEEEIGRNSIDAYGGTFGEIVTMEMVAYDDSRDVGTYRFRYYNFHHGDSYTYQAVAVGLYLDGVHKATYSDKVGIGNKFSNDTRLFGTADIQVTAGKTHHVRLQDMESGAMTQVSIDKDIYIPYPSYPVTYKDYNGQILKTQNVQKYNNASPPVNPTRTGYTFTGWSTNSNNITGARTISAQYQINYYTVRYLDYNNTVLKTQSVPYTSNAYPPSNPTRVGYTFTGWNNNGTNITANRDITAQYKINNYNVSFNSMGGSAISTQSVTYQTKVAKPANPSKSNYKFMGWYTDATFQTAYNFNTLIGANNFTLYAKWDAYPVINAANITIHDKQYSFDDWQKLKLKGVTSSDKEDGNMTSKIKITKDSVNLNVPGSYAINYQVTDSVGSTVNKEMKVTVLFNNPPTIEYKNYEFFEDEITQEDWEEDYLMDAVTATDIEDGNMTSKVKVKSDNVDPATPGDYQVVYTVTDQYNKTTEVNAQVKIKYNFAPLITASNRKYMQHEYSNKEWKDHVLDGVEAIDVEDGNITDKIEVIEDDVDMETVGFYRVNYHVVDAYGKQHTKSIQVEIILNVPPIIKAGNKSYYEGELTEETLLKELAKNVTAFDSEDGDITNKVEIIKNNVKPDTAGSYEVTYKVVDSGGKEMMKTIDVTIKNNHKPKLEIFADHKRFVEGQYTKEEWIETIRMQNVTATDIEDHDLTAGIKVIADSVKLDHHGIYSVMYKVTDQYGKSTTKTIKVTVEENLAPVIHASERWFDTEDTISDKVLLKNVIAYDDLDGEISNKVTVKTSTIKEHTAGDYTVTYTVKDSLGAVTTLVTSVHVKNTAGLPTVPVDPPTPPTDEDAVIFADGRKYGTVKLSKFLEASELQDPDYNSVVFGIYAADDIKWQDKVVLYKDSLVDIIRLDDKKGIGTVHQAGYYYVQEINVDDQYVMSDTKYYFEFRY</sequence>
<dbReference type="GO" id="GO:0030313">
    <property type="term" value="C:cell envelope"/>
    <property type="evidence" value="ECO:0007669"/>
    <property type="project" value="UniProtKB-SubCell"/>
</dbReference>
<feature type="domain" description="Pesticidal crystal protein Cry22Aa Ig-like" evidence="2">
    <location>
        <begin position="472"/>
        <end position="527"/>
    </location>
</feature>
<dbReference type="RefSeq" id="WP_008819560.1">
    <property type="nucleotide sequence ID" value="NZ_AP025565.1"/>
</dbReference>
<feature type="domain" description="Pesticidal crystal protein Cry22Aa Ig-like" evidence="2">
    <location>
        <begin position="557"/>
        <end position="611"/>
    </location>
</feature>
<organism evidence="3 4">
    <name type="scientific">Clostridium innocuum</name>
    <dbReference type="NCBI Taxonomy" id="1522"/>
    <lineage>
        <taxon>Bacteria</taxon>
        <taxon>Bacillati</taxon>
        <taxon>Bacillota</taxon>
        <taxon>Clostridia</taxon>
        <taxon>Eubacteriales</taxon>
        <taxon>Clostridiaceae</taxon>
        <taxon>Clostridium</taxon>
    </lineage>
</organism>
<feature type="domain" description="Pesticidal crystal protein Cry22Aa Ig-like" evidence="2">
    <location>
        <begin position="812"/>
        <end position="864"/>
    </location>
</feature>
<comment type="subcellular location">
    <subcellularLocation>
        <location evidence="1">Cell envelope</location>
    </subcellularLocation>
</comment>
<feature type="domain" description="Pesticidal crystal protein Cry22Aa Ig-like" evidence="2">
    <location>
        <begin position="731"/>
        <end position="783"/>
    </location>
</feature>
<proteinExistence type="predicted"/>
<dbReference type="InterPro" id="IPR032179">
    <property type="entry name" value="Cry22Aa_Ig-like"/>
</dbReference>
<protein>
    <submittedName>
        <fullName evidence="3">DUF5011 domain-containing protein</fullName>
    </submittedName>
</protein>
<dbReference type="Proteomes" id="UP001203972">
    <property type="component" value="Unassembled WGS sequence"/>
</dbReference>
<dbReference type="EMBL" id="JAKTMA010000037">
    <property type="protein sequence ID" value="MCR0234653.1"/>
    <property type="molecule type" value="Genomic_DNA"/>
</dbReference>
<comment type="caution">
    <text evidence="3">The sequence shown here is derived from an EMBL/GenBank/DDBJ whole genome shotgun (WGS) entry which is preliminary data.</text>
</comment>
<evidence type="ECO:0000313" key="4">
    <source>
        <dbReference type="Proteomes" id="UP001203972"/>
    </source>
</evidence>
<name>A0AAP2XYF1_CLOIN</name>
<feature type="domain" description="Pesticidal crystal protein Cry22Aa Ig-like" evidence="2">
    <location>
        <begin position="388"/>
        <end position="443"/>
    </location>
</feature>